<dbReference type="Gene3D" id="1.10.1740.10">
    <property type="match status" value="1"/>
</dbReference>
<dbReference type="Pfam" id="PF08281">
    <property type="entry name" value="Sigma70_r4_2"/>
    <property type="match status" value="1"/>
</dbReference>
<gene>
    <name evidence="9" type="ORF">ABS24_03670</name>
</gene>
<evidence type="ECO:0000256" key="4">
    <source>
        <dbReference type="ARBA" id="ARBA00023125"/>
    </source>
</evidence>
<comment type="caution">
    <text evidence="9">The sequence shown here is derived from an EMBL/GenBank/DDBJ whole genome shotgun (WGS) entry which is preliminary data.</text>
</comment>
<dbReference type="EMBL" id="LICA01000030">
    <property type="protein sequence ID" value="KRO96874.1"/>
    <property type="molecule type" value="Genomic_DNA"/>
</dbReference>
<dbReference type="GO" id="GO:0003677">
    <property type="term" value="F:DNA binding"/>
    <property type="evidence" value="ECO:0007669"/>
    <property type="project" value="UniProtKB-KW"/>
</dbReference>
<keyword evidence="3 6" id="KW-0731">Sigma factor</keyword>
<evidence type="ECO:0000256" key="1">
    <source>
        <dbReference type="ARBA" id="ARBA00010641"/>
    </source>
</evidence>
<dbReference type="PROSITE" id="PS01063">
    <property type="entry name" value="SIGMA70_ECF"/>
    <property type="match status" value="1"/>
</dbReference>
<dbReference type="PANTHER" id="PTHR43133:SF51">
    <property type="entry name" value="RNA POLYMERASE SIGMA FACTOR"/>
    <property type="match status" value="1"/>
</dbReference>
<keyword evidence="5 6" id="KW-0804">Transcription</keyword>
<dbReference type="InterPro" id="IPR036388">
    <property type="entry name" value="WH-like_DNA-bd_sf"/>
</dbReference>
<evidence type="ECO:0000313" key="9">
    <source>
        <dbReference type="EMBL" id="KRO96874.1"/>
    </source>
</evidence>
<dbReference type="InterPro" id="IPR013325">
    <property type="entry name" value="RNA_pol_sigma_r2"/>
</dbReference>
<dbReference type="CDD" id="cd06171">
    <property type="entry name" value="Sigma70_r4"/>
    <property type="match status" value="1"/>
</dbReference>
<dbReference type="Gene3D" id="1.10.10.10">
    <property type="entry name" value="Winged helix-like DNA-binding domain superfamily/Winged helix DNA-binding domain"/>
    <property type="match status" value="1"/>
</dbReference>
<dbReference type="SUPFAM" id="SSF88946">
    <property type="entry name" value="Sigma2 domain of RNA polymerase sigma factors"/>
    <property type="match status" value="1"/>
</dbReference>
<dbReference type="InterPro" id="IPR014284">
    <property type="entry name" value="RNA_pol_sigma-70_dom"/>
</dbReference>
<dbReference type="SUPFAM" id="SSF88659">
    <property type="entry name" value="Sigma3 and sigma4 domains of RNA polymerase sigma factors"/>
    <property type="match status" value="1"/>
</dbReference>
<feature type="domain" description="RNA polymerase sigma-70 region 2" evidence="7">
    <location>
        <begin position="25"/>
        <end position="92"/>
    </location>
</feature>
<keyword evidence="2 6" id="KW-0805">Transcription regulation</keyword>
<feature type="domain" description="RNA polymerase sigma factor 70 region 4 type 2" evidence="8">
    <location>
        <begin position="122"/>
        <end position="174"/>
    </location>
</feature>
<reference evidence="9 10" key="1">
    <citation type="submission" date="2015-10" db="EMBL/GenBank/DDBJ databases">
        <title>Metagenome-Assembled Genomes uncover a global brackish microbiome.</title>
        <authorList>
            <person name="Hugerth L.W."/>
            <person name="Larsson J."/>
            <person name="Alneberg J."/>
            <person name="Lindh M.V."/>
            <person name="Legrand C."/>
            <person name="Pinhassi J."/>
            <person name="Andersson A.F."/>
        </authorList>
    </citation>
    <scope>NUCLEOTIDE SEQUENCE [LARGE SCALE GENOMIC DNA]</scope>
    <source>
        <strain evidence="9">BACL26 MAG-121220-bin70</strain>
    </source>
</reference>
<dbReference type="InterPro" id="IPR039425">
    <property type="entry name" value="RNA_pol_sigma-70-like"/>
</dbReference>
<dbReference type="InterPro" id="IPR013324">
    <property type="entry name" value="RNA_pol_sigma_r3/r4-like"/>
</dbReference>
<keyword evidence="4 6" id="KW-0238">DNA-binding</keyword>
<comment type="similarity">
    <text evidence="1 6">Belongs to the sigma-70 factor family. ECF subfamily.</text>
</comment>
<evidence type="ECO:0000259" key="8">
    <source>
        <dbReference type="Pfam" id="PF08281"/>
    </source>
</evidence>
<dbReference type="PANTHER" id="PTHR43133">
    <property type="entry name" value="RNA POLYMERASE ECF-TYPE SIGMA FACTO"/>
    <property type="match status" value="1"/>
</dbReference>
<dbReference type="NCBIfam" id="TIGR02937">
    <property type="entry name" value="sigma70-ECF"/>
    <property type="match status" value="1"/>
</dbReference>
<accession>A0A0R2UH67</accession>
<dbReference type="GO" id="GO:0006352">
    <property type="term" value="P:DNA-templated transcription initiation"/>
    <property type="evidence" value="ECO:0007669"/>
    <property type="project" value="InterPro"/>
</dbReference>
<dbReference type="InterPro" id="IPR000838">
    <property type="entry name" value="RNA_pol_sigma70_ECF_CS"/>
</dbReference>
<dbReference type="InterPro" id="IPR007627">
    <property type="entry name" value="RNA_pol_sigma70_r2"/>
</dbReference>
<dbReference type="Proteomes" id="UP000051213">
    <property type="component" value="Unassembled WGS sequence"/>
</dbReference>
<sequence length="187" mass="21194">MSLATDQALIERVVTTNCHDSFGILVERYQSDLRYSLRQMTGWNEALADDLAQETFIQVFKSLKSYQGTAKFSSWLYRIAYNQMVSHFRLARNREVGASEALLASQLEQVDSSSTSELDLHRDLAEAMKALPTNQRMAIHLHLHRQLTHAEISTIMGIPLGTAKTLINRGKNTLRDLLSSWSPEDNL</sequence>
<dbReference type="Pfam" id="PF04542">
    <property type="entry name" value="Sigma70_r2"/>
    <property type="match status" value="1"/>
</dbReference>
<evidence type="ECO:0000256" key="3">
    <source>
        <dbReference type="ARBA" id="ARBA00023082"/>
    </source>
</evidence>
<evidence type="ECO:0000259" key="7">
    <source>
        <dbReference type="Pfam" id="PF04542"/>
    </source>
</evidence>
<protein>
    <recommendedName>
        <fullName evidence="6">RNA polymerase sigma factor</fullName>
    </recommendedName>
</protein>
<evidence type="ECO:0000256" key="2">
    <source>
        <dbReference type="ARBA" id="ARBA00023015"/>
    </source>
</evidence>
<proteinExistence type="inferred from homology"/>
<evidence type="ECO:0000313" key="10">
    <source>
        <dbReference type="Proteomes" id="UP000051213"/>
    </source>
</evidence>
<evidence type="ECO:0000256" key="5">
    <source>
        <dbReference type="ARBA" id="ARBA00023163"/>
    </source>
</evidence>
<dbReference type="AlphaFoldDB" id="A0A0R2UH67"/>
<dbReference type="InterPro" id="IPR013249">
    <property type="entry name" value="RNA_pol_sigma70_r4_t2"/>
</dbReference>
<evidence type="ECO:0000256" key="6">
    <source>
        <dbReference type="RuleBase" id="RU000716"/>
    </source>
</evidence>
<name>A0A0R2UH67_9GAMM</name>
<organism evidence="9 10">
    <name type="scientific">SAR92 bacterium BACL26 MAG-121220-bin70</name>
    <dbReference type="NCBI Taxonomy" id="1655626"/>
    <lineage>
        <taxon>Bacteria</taxon>
        <taxon>Pseudomonadati</taxon>
        <taxon>Pseudomonadota</taxon>
        <taxon>Gammaproteobacteria</taxon>
        <taxon>Cellvibrionales</taxon>
        <taxon>Porticoccaceae</taxon>
        <taxon>SAR92 clade</taxon>
    </lineage>
</organism>
<dbReference type="GO" id="GO:0016987">
    <property type="term" value="F:sigma factor activity"/>
    <property type="evidence" value="ECO:0007669"/>
    <property type="project" value="UniProtKB-KW"/>
</dbReference>